<evidence type="ECO:0000313" key="1">
    <source>
        <dbReference type="EMBL" id="MBH0781129.1"/>
    </source>
</evidence>
<sequence>MAARRGDGAHPFSQPVAQTAVTRAALGPEALVIPHQFLLTGVAPEHARELLRAVVALDTRGESSPYTANFRRLGYTDADVVGRRSDRLMDAVLAAGDPEAVAARLRAHRAAGADHVLLHPLAPDLASAVDQLEVLAPLLGLAERV</sequence>
<dbReference type="RefSeq" id="WP_196153430.1">
    <property type="nucleotide sequence ID" value="NZ_JADMLG010000021.1"/>
</dbReference>
<evidence type="ECO:0000313" key="2">
    <source>
        <dbReference type="Proteomes" id="UP000655751"/>
    </source>
</evidence>
<dbReference type="EMBL" id="JADMLG010000021">
    <property type="protein sequence ID" value="MBH0781129.1"/>
    <property type="molecule type" value="Genomic_DNA"/>
</dbReference>
<organism evidence="1 2">
    <name type="scientific">Nocardia bovistercoris</name>
    <dbReference type="NCBI Taxonomy" id="2785916"/>
    <lineage>
        <taxon>Bacteria</taxon>
        <taxon>Bacillati</taxon>
        <taxon>Actinomycetota</taxon>
        <taxon>Actinomycetes</taxon>
        <taxon>Mycobacteriales</taxon>
        <taxon>Nocardiaceae</taxon>
        <taxon>Nocardia</taxon>
    </lineage>
</organism>
<name>A0A931N6N0_9NOCA</name>
<keyword evidence="2" id="KW-1185">Reference proteome</keyword>
<dbReference type="Gene3D" id="3.20.20.30">
    <property type="entry name" value="Luciferase-like domain"/>
    <property type="match status" value="1"/>
</dbReference>
<evidence type="ECO:0008006" key="3">
    <source>
        <dbReference type="Google" id="ProtNLM"/>
    </source>
</evidence>
<dbReference type="AlphaFoldDB" id="A0A931N6N0"/>
<accession>A0A931N6N0</accession>
<gene>
    <name evidence="1" type="ORF">IT779_33130</name>
</gene>
<dbReference type="GO" id="GO:0016705">
    <property type="term" value="F:oxidoreductase activity, acting on paired donors, with incorporation or reduction of molecular oxygen"/>
    <property type="evidence" value="ECO:0007669"/>
    <property type="project" value="InterPro"/>
</dbReference>
<reference evidence="1" key="1">
    <citation type="submission" date="2020-11" db="EMBL/GenBank/DDBJ databases">
        <title>Nocardia NEAU-351.nov., a novel actinomycete isolated from the cow dung.</title>
        <authorList>
            <person name="Zhang X."/>
        </authorList>
    </citation>
    <scope>NUCLEOTIDE SEQUENCE</scope>
    <source>
        <strain evidence="1">NEAU-351</strain>
    </source>
</reference>
<dbReference type="Proteomes" id="UP000655751">
    <property type="component" value="Unassembled WGS sequence"/>
</dbReference>
<protein>
    <recommendedName>
        <fullName evidence="3">LLM class flavin-dependent oxidoreductase</fullName>
    </recommendedName>
</protein>
<proteinExistence type="predicted"/>
<dbReference type="SUPFAM" id="SSF51679">
    <property type="entry name" value="Bacterial luciferase-like"/>
    <property type="match status" value="1"/>
</dbReference>
<comment type="caution">
    <text evidence="1">The sequence shown here is derived from an EMBL/GenBank/DDBJ whole genome shotgun (WGS) entry which is preliminary data.</text>
</comment>
<dbReference type="InterPro" id="IPR036661">
    <property type="entry name" value="Luciferase-like_sf"/>
</dbReference>